<gene>
    <name evidence="4" type="primary">AUGUSTUS-3.0.2_35031</name>
    <name evidence="4" type="ORF">TcasGA2_TC035031</name>
</gene>
<dbReference type="SMART" id="SM00343">
    <property type="entry name" value="ZnF_C2HC"/>
    <property type="match status" value="3"/>
</dbReference>
<dbReference type="Gene3D" id="3.60.10.10">
    <property type="entry name" value="Endonuclease/exonuclease/phosphatase"/>
    <property type="match status" value="1"/>
</dbReference>
<feature type="region of interest" description="Disordered" evidence="2">
    <location>
        <begin position="1305"/>
        <end position="1358"/>
    </location>
</feature>
<feature type="compositionally biased region" description="Basic residues" evidence="2">
    <location>
        <begin position="3989"/>
        <end position="3999"/>
    </location>
</feature>
<dbReference type="InterPro" id="IPR000477">
    <property type="entry name" value="RT_dom"/>
</dbReference>
<evidence type="ECO:0000313" key="4">
    <source>
        <dbReference type="EMBL" id="KXZ75680.1"/>
    </source>
</evidence>
<dbReference type="SMART" id="SM00596">
    <property type="entry name" value="PRE_C2HC"/>
    <property type="match status" value="2"/>
</dbReference>
<feature type="compositionally biased region" description="Polar residues" evidence="2">
    <location>
        <begin position="1951"/>
        <end position="1974"/>
    </location>
</feature>
<feature type="region of interest" description="Disordered" evidence="2">
    <location>
        <begin position="1057"/>
        <end position="1076"/>
    </location>
</feature>
<feature type="compositionally biased region" description="Low complexity" evidence="2">
    <location>
        <begin position="83"/>
        <end position="93"/>
    </location>
</feature>
<feature type="region of interest" description="Disordered" evidence="2">
    <location>
        <begin position="3642"/>
        <end position="3733"/>
    </location>
</feature>
<feature type="compositionally biased region" description="Acidic residues" evidence="2">
    <location>
        <begin position="1911"/>
        <end position="1920"/>
    </location>
</feature>
<feature type="compositionally biased region" description="Basic residues" evidence="2">
    <location>
        <begin position="2328"/>
        <end position="2342"/>
    </location>
</feature>
<feature type="compositionally biased region" description="Low complexity" evidence="2">
    <location>
        <begin position="4273"/>
        <end position="4284"/>
    </location>
</feature>
<dbReference type="CDD" id="cd01650">
    <property type="entry name" value="RT_nLTR_like"/>
    <property type="match status" value="3"/>
</dbReference>
<dbReference type="PANTHER" id="PTHR33273">
    <property type="entry name" value="DOMAIN-CONTAINING PROTEIN, PUTATIVE-RELATED"/>
    <property type="match status" value="1"/>
</dbReference>
<dbReference type="GO" id="GO:0003676">
    <property type="term" value="F:nucleic acid binding"/>
    <property type="evidence" value="ECO:0007669"/>
    <property type="project" value="InterPro"/>
</dbReference>
<feature type="region of interest" description="Disordered" evidence="2">
    <location>
        <begin position="1086"/>
        <end position="1121"/>
    </location>
</feature>
<feature type="coiled-coil region" evidence="1">
    <location>
        <begin position="3890"/>
        <end position="3917"/>
    </location>
</feature>
<dbReference type="EMBL" id="KQ973073">
    <property type="protein sequence ID" value="KXZ75680.1"/>
    <property type="molecule type" value="Genomic_DNA"/>
</dbReference>
<feature type="compositionally biased region" description="Polar residues" evidence="2">
    <location>
        <begin position="204"/>
        <end position="217"/>
    </location>
</feature>
<dbReference type="Pfam" id="PF13358">
    <property type="entry name" value="DDE_3"/>
    <property type="match status" value="1"/>
</dbReference>
<evidence type="ECO:0000256" key="2">
    <source>
        <dbReference type="SAM" id="MobiDB-lite"/>
    </source>
</evidence>
<feature type="compositionally biased region" description="Polar residues" evidence="2">
    <location>
        <begin position="1345"/>
        <end position="1355"/>
    </location>
</feature>
<feature type="region of interest" description="Disordered" evidence="2">
    <location>
        <begin position="2918"/>
        <end position="2974"/>
    </location>
</feature>
<keyword evidence="1" id="KW-0175">Coiled coil</keyword>
<feature type="non-terminal residue" evidence="4">
    <location>
        <position position="1"/>
    </location>
</feature>
<feature type="compositionally biased region" description="Basic and acidic residues" evidence="2">
    <location>
        <begin position="1096"/>
        <end position="1105"/>
    </location>
</feature>
<dbReference type="SUPFAM" id="SSF56219">
    <property type="entry name" value="DNase I-like"/>
    <property type="match status" value="1"/>
</dbReference>
<feature type="compositionally biased region" description="Low complexity" evidence="2">
    <location>
        <begin position="4203"/>
        <end position="4217"/>
    </location>
</feature>
<feature type="compositionally biased region" description="Polar residues" evidence="2">
    <location>
        <begin position="2311"/>
        <end position="2320"/>
    </location>
</feature>
<feature type="compositionally biased region" description="Acidic residues" evidence="2">
    <location>
        <begin position="139"/>
        <end position="151"/>
    </location>
</feature>
<feature type="region of interest" description="Disordered" evidence="2">
    <location>
        <begin position="4360"/>
        <end position="4430"/>
    </location>
</feature>
<feature type="region of interest" description="Disordered" evidence="2">
    <location>
        <begin position="2609"/>
        <end position="2678"/>
    </location>
</feature>
<feature type="compositionally biased region" description="Basic and acidic residues" evidence="2">
    <location>
        <begin position="3715"/>
        <end position="3724"/>
    </location>
</feature>
<dbReference type="InterPro" id="IPR036397">
    <property type="entry name" value="RNaseH_sf"/>
</dbReference>
<dbReference type="GO" id="GO:0071897">
    <property type="term" value="P:DNA biosynthetic process"/>
    <property type="evidence" value="ECO:0007669"/>
    <property type="project" value="UniProtKB-ARBA"/>
</dbReference>
<feature type="region of interest" description="Disordered" evidence="2">
    <location>
        <begin position="919"/>
        <end position="946"/>
    </location>
</feature>
<evidence type="ECO:0000256" key="1">
    <source>
        <dbReference type="SAM" id="Coils"/>
    </source>
</evidence>
<dbReference type="InterPro" id="IPR036691">
    <property type="entry name" value="Endo/exonu/phosph_ase_sf"/>
</dbReference>
<feature type="compositionally biased region" description="Acidic residues" evidence="2">
    <location>
        <begin position="2640"/>
        <end position="2651"/>
    </location>
</feature>
<dbReference type="InterPro" id="IPR006579">
    <property type="entry name" value="Pre_C2HC_dom"/>
</dbReference>
<feature type="domain" description="Reverse transcriptase" evidence="3">
    <location>
        <begin position="1481"/>
        <end position="1716"/>
    </location>
</feature>
<feature type="region of interest" description="Disordered" evidence="2">
    <location>
        <begin position="5085"/>
        <end position="5123"/>
    </location>
</feature>
<dbReference type="SUPFAM" id="SSF56672">
    <property type="entry name" value="DNA/RNA polymerases"/>
    <property type="match status" value="3"/>
</dbReference>
<feature type="domain" description="Reverse transcriptase" evidence="3">
    <location>
        <begin position="3231"/>
        <end position="3497"/>
    </location>
</feature>
<feature type="domain" description="Reverse transcriptase" evidence="3">
    <location>
        <begin position="624"/>
        <end position="892"/>
    </location>
</feature>
<feature type="compositionally biased region" description="Polar residues" evidence="2">
    <location>
        <begin position="4157"/>
        <end position="4171"/>
    </location>
</feature>
<feature type="compositionally biased region" description="Polar residues" evidence="2">
    <location>
        <begin position="124"/>
        <end position="135"/>
    </location>
</feature>
<dbReference type="PANTHER" id="PTHR33273:SF2">
    <property type="entry name" value="ENDONUCLEASE_EXONUCLEASE_PHOSPHATASE DOMAIN-CONTAINING PROTEIN"/>
    <property type="match status" value="1"/>
</dbReference>
<feature type="region of interest" description="Disordered" evidence="2">
    <location>
        <begin position="3989"/>
        <end position="4008"/>
    </location>
</feature>
<dbReference type="InterPro" id="IPR005135">
    <property type="entry name" value="Endo/exonuclease/phosphatase"/>
</dbReference>
<dbReference type="InParanoid" id="A0A139W8R7"/>
<dbReference type="InterPro" id="IPR001878">
    <property type="entry name" value="Znf_CCHC"/>
</dbReference>
<feature type="compositionally biased region" description="Low complexity" evidence="2">
    <location>
        <begin position="2918"/>
        <end position="2963"/>
    </location>
</feature>
<dbReference type="Pfam" id="PF00078">
    <property type="entry name" value="RVT_1"/>
    <property type="match status" value="3"/>
</dbReference>
<proteinExistence type="predicted"/>
<feature type="region of interest" description="Disordered" evidence="2">
    <location>
        <begin position="74"/>
        <end position="251"/>
    </location>
</feature>
<accession>A0A139W8R7</accession>
<organism evidence="4 5">
    <name type="scientific">Tribolium castaneum</name>
    <name type="common">Red flour beetle</name>
    <dbReference type="NCBI Taxonomy" id="7070"/>
    <lineage>
        <taxon>Eukaryota</taxon>
        <taxon>Metazoa</taxon>
        <taxon>Ecdysozoa</taxon>
        <taxon>Arthropoda</taxon>
        <taxon>Hexapoda</taxon>
        <taxon>Insecta</taxon>
        <taxon>Pterygota</taxon>
        <taxon>Neoptera</taxon>
        <taxon>Endopterygota</taxon>
        <taxon>Coleoptera</taxon>
        <taxon>Polyphaga</taxon>
        <taxon>Cucujiformia</taxon>
        <taxon>Tenebrionidae</taxon>
        <taxon>Tenebrionidae incertae sedis</taxon>
        <taxon>Tribolium</taxon>
    </lineage>
</organism>
<dbReference type="eggNOG" id="KOG1075">
    <property type="taxonomic scope" value="Eukaryota"/>
</dbReference>
<dbReference type="Pfam" id="PF07530">
    <property type="entry name" value="PRE_C2HC"/>
    <property type="match status" value="2"/>
</dbReference>
<feature type="compositionally biased region" description="Polar residues" evidence="2">
    <location>
        <begin position="1984"/>
        <end position="1995"/>
    </location>
</feature>
<dbReference type="Gene3D" id="3.30.420.10">
    <property type="entry name" value="Ribonuclease H-like superfamily/Ribonuclease H"/>
    <property type="match status" value="1"/>
</dbReference>
<feature type="compositionally biased region" description="Polar residues" evidence="2">
    <location>
        <begin position="931"/>
        <end position="946"/>
    </location>
</feature>
<evidence type="ECO:0000259" key="3">
    <source>
        <dbReference type="PROSITE" id="PS50878"/>
    </source>
</evidence>
<dbReference type="Pfam" id="PF03372">
    <property type="entry name" value="Exo_endo_phos"/>
    <property type="match status" value="1"/>
</dbReference>
<reference evidence="4 5" key="2">
    <citation type="journal article" date="2010" name="Nucleic Acids Res.">
        <title>BeetleBase in 2010: revisions to provide comprehensive genomic information for Tribolium castaneum.</title>
        <authorList>
            <person name="Kim H.S."/>
            <person name="Murphy T."/>
            <person name="Xia J."/>
            <person name="Caragea D."/>
            <person name="Park Y."/>
            <person name="Beeman R.W."/>
            <person name="Lorenzen M.D."/>
            <person name="Butcher S."/>
            <person name="Manak J.R."/>
            <person name="Brown S.J."/>
        </authorList>
    </citation>
    <scope>NUCLEOTIDE SEQUENCE [LARGE SCALE GENOMIC DNA]</scope>
    <source>
        <strain evidence="4 5">Georgia GA2</strain>
    </source>
</reference>
<dbReference type="InterPro" id="IPR038717">
    <property type="entry name" value="Tc1-like_DDE_dom"/>
</dbReference>
<evidence type="ECO:0000313" key="5">
    <source>
        <dbReference type="Proteomes" id="UP000007266"/>
    </source>
</evidence>
<feature type="region of interest" description="Disordered" evidence="2">
    <location>
        <begin position="4122"/>
        <end position="4171"/>
    </location>
</feature>
<dbReference type="GO" id="GO:0008270">
    <property type="term" value="F:zinc ion binding"/>
    <property type="evidence" value="ECO:0007669"/>
    <property type="project" value="InterPro"/>
</dbReference>
<feature type="region of interest" description="Disordered" evidence="2">
    <location>
        <begin position="3944"/>
        <end position="3982"/>
    </location>
</feature>
<keyword evidence="5" id="KW-1185">Reference proteome</keyword>
<feature type="region of interest" description="Disordered" evidence="2">
    <location>
        <begin position="1906"/>
        <end position="2007"/>
    </location>
</feature>
<dbReference type="PROSITE" id="PS50878">
    <property type="entry name" value="RT_POL"/>
    <property type="match status" value="3"/>
</dbReference>
<dbReference type="GO" id="GO:0003824">
    <property type="term" value="F:catalytic activity"/>
    <property type="evidence" value="ECO:0007669"/>
    <property type="project" value="InterPro"/>
</dbReference>
<dbReference type="InterPro" id="IPR043502">
    <property type="entry name" value="DNA/RNA_pol_sf"/>
</dbReference>
<sequence length="5201" mass="582526">EGTDKEKEDSSNRTKVLICISQTDNESERSEKYKRALSEKMAVSSPPLTLEAIKGAMKTLLAPISERLQRLEEAVFSDKASESGSTSTFTGFSAHSLKSGESDLMETEGFSPVKTRKKRPAPSRSPQSIETQNKFLSLSEEEESEDSEAPLDVEAPLQGEKRKKKKKSSSSSKQSFTQAAPLRSSIAAGHLPGSPKGPILAAPQVSTPTAPQGSAPTAPQGFAPTAPQGSAPTAPQGPTPAAPKSSRIPPFFSEMQENGTWFPKRPTSPRRGASFTRFMEAERIPFHTFTLSEENTTRVVLRGIPVQVSTDEVFADLKCQGFNPISTHRMHTGKRQLPLVLLEAPLDQPKEVWKIKTVCSLMVKVEKPKKSGKAAQCHRCQRFFHAQWNCTAEHRCVKCGEAHDTKMCAKEHKEPPKCANCNGPHTANYRGCPQFPKLQKTAAPKTSAPAKVVAPKAAAPQKAAAPKTAAPKKAAALKPTAALKVVSNKANPTATKGEGGTKKTAQQRQTVTFGLQRNQIVTAVAMAESGGVAFWNANGLRAARDELEEFINRLQLDIVLFQFQFSKRTEDPDEPLTPTTPEEVSGVIRKLKKRKASGPDEISNRALKNLPLKVIVELTGILNAMFCFRYFPQRWKMATVIFIPKPGKDPKISQNHRPISLLSAVGKVAERLIRSSLLQLTQERHIVPDEQFGFRSNHSTTDQLLRVVEHASIRIERKQVTGAVFLDVAKAFDAVWLDGLIYKLHQTGIPLAMVQMIRSFLDGRRFQVRINNSVSDPQDLEAGVPQGSVLSPLLYSIFTHDIPKTDRTTLAIYADDTAILTRSKQPYMATRYLQESVEGIENWCRRWLINVNPDKSRALLLARRRVSTDGFVRLFNADIPWFDQVKYLGFVRNNQLHREAKMPTMEEFFRETAERAFSKRKPTRTPWSERPLTTTKTNSASGGIDPTDTSDAQANHIETGNGKFQKTCSNRLRLRRWLGHHPQAQKMEQDELEYHTYTTREEKTHAFVLHGLDKGPEIPELVAEMKEKGVDLINMYEMKNTQRPLFLNFMETDAFGPVKTGKKRGPPSPTPVEPEIDTVNTFSSLFNKDVFDPTPSEDKKGENEKSRKRKKKSLTKPPKSTPRTVIWSLVVAAPQAPLPAFTKLMDEEKSPYHTFTVPEERDTRVVLRGISVQVSVEAAPLSQTKDVWQIKTVCSLMVKVEKPKKSGKAAQCHRCQRFFHAQRNCTAEHRYVKCGEAHDTKVCAKERKEPPKCANYILDVAIVKNVVHQVRLTAINDLSSDHNPVLMQIGNEANDPIIYKRDRRGRLNLRDEDPRRHRLRHQGTENSGPKTGDLMRNQESHQGKKASQTDCTTYRFSGGPKERWDAKLQYLTAEDNSVRRMSRVLRSDRKPLPPIHSEKGIVFTDEEKAEAFALSMSRQCSLNLTNADLDHVEEIEDHLESIATDNPPLTPTTPEEASGVIRKLKKRKASGPDEISNRALRNLPLKVIVELIALATVIFIPKRGKDPKFSQNHGPISLLSAVGKVAERLIRSRLLHLTQERHIVPNEQFGFRSNQSTTDHLLRVVEHASISIERKQFTGAVFLDVAKAFDAVRINNSVSDPQDLKAGVPQGSVLSPLLYSIFTHDIHKTDRTTLAIYADDTAILTRSKQPYMATRYLQESVERIENWCCRWLINVNPDKSRALLLARRIVSPDGFVRMFNADIPWSDHVKYLGVILDKKLSFGPHLDYALAKGKMATGMLRSLVCRRSALSIDNKLLLYKSVIRPTMTYAPVAWAFAPYKTRMHKLQTFQNKFLRQAFNPVVCLQQLIAPRGEDADDGGILPVAIASLVASVKELTERINAYDEILLAEKSTTAGSTHHHGFFSTLAEIRGFPDLRSAERPLERSGDGDGSLQFSELTTETRNRFSSLANEESEDSEPLDDVSPQGEKRKKKKKSSSFKQSFTPDPILTAPQGSTPAAPQGSTPAAPQGFTSAASRCFTPRAPQGSTPTALQGSTPAAPKASRIPPIFPRDAGKWHLVSQKANFTKARSVSDQIRIQSATVADFRSFTRITEAERIPFHTYTLPEEKTTRVVLRGIPVQVSTDEVFADLKRQGFNPISTHRMHTGKKQLPLVLLEAPLDQAKERNCMAEHRCVKCGEAHDTKVCAKERKKPPKCANCNGPHTPNCRGCPQFPNKVVRRPRTTAPANVTATKPTAVANVAVPKANPTATKSKGGTKKTAQQRFASTASQLLQTIGSLANAVQELSKRMKVIEDTLFADSVTNFSAHSLKSGESENFVLDQATDDVAEDKEMEVEVFSPVKSGVKRSAPPSCSPQSLETRNQFSREKSERRRRRSAPLHPRRAPPRNCDGAAHILDVAIVKNVVHQVRLTVINDLSSDHNPVLMQIGNEANDRRSSESGKHQMSLPHLSVAALFRFHQMDHFGGIPGAPSSFLLAPCKPAWLPSVHSGMKDQWFRSLSGPVTSNFLTHVRRKHPERMSTIDEVTRKCSKRTASYYDDVVEDKKMKMSSKPPSNPFTIAASGGHKENQWQLARGSSPPLTLEAIMGAMKTLLAPISERLQRLEEAVFSDKASEAGSTSTITGFLAHSLKSGDSQSFGLPKDPPSDAEIETEVFSPAKAGRKRPASSPSPQTIETRNKFSSLSNEEESEDSEAPIDVEAPFQGEMRKKKKSSSSPKPSPRIATWASVAAAPKCSTSAARKCSSPAAPRISIPAAPRVSPPTKAPRIPPIFLRDAGKWQRVSSVANKRKYGFTKARSVSDQIRIQPTTVADFRSFTKFMDEEKIPYHTFTLPEEKNTRDLKLQGFNPVCVHRMHAGKRQLPLVLVEAPLSQTKDVWQIKTVCSLMVKVEKPKKSGKAAQCHRSQRFFQAQRNCTAEHRCVKCEEALDTKVCTKESKEPPKCANCNGPHMANYKSCPQFPKLQKTATPRTTAPAKVAAPKAAAPEKAVAPKPTAAPKVVAPKANPTAAKGKGGAKKTAQQRQTVTFGLQRNQIATAVALAKSPKELAEKLSAFVALLVAFWNANGLRAARDELEEFVDRLQLDIVLVCETKLQPQTTDPKIRGFTLHRADRGIGPGGGTAIFVSNRIKHSVLATPDLRNMEAVGINVATANEPLRLFACYNRPQVPIFEEDLQTHLDGNTPTIAAGDFNAKLGKPPFKQERKHPQRLHGSTPGHLRHGSDILDVAIVKNVVHQVRLTAINDLSSDHNPVLMQIGNEANDPINLPLKVIVELTGILNAMFSFRYFPQRWKMATVIFIPKPGKDPKFPQNHRPISLLSAVGKVAERLIRSRLLQLTQEGHIVPDEQFGFRSNHSTTDQLLRVVEHAFISIERKQVTGAVFLDVAKAFDAVWHDGLIYKLHQTGTPLAMVQMIRSFLDGRRFQVRINNSVSDPQDLEAGVPQGSVLSPLLYSIFTHDIPKTDRTTLAIYADDTAILTRSKQPYTRYLQESVERIENWCRMWLIKVNPNKSRALLLARRRVSPDGFVRMFNADIPWSDQVKYLGVILDKKLSFGPHLDYALAKGKLVTGIPVPKNAEISPFNAPWFVRNNQLHREAKMPTMEEFFRETAEQAFWKAEAHPNPLVREAVDYDENGPSRCKRPRMALLLNELSQRQHVIMSTDRPRIEQLSFEQIKSLFEVVSARYELMLREMRENTSTPTSNDDHIENDMDTDTEFKNTKTKTKKRKQDQSADDTTPKIKVSNRFELLNSTAENNMNHVSNEETTDNTHNEDKSGKPPTSNKNNVNIFAKSKHAQFTEDSDNKTAPIVAKVEALRKKSNNGQCHRCQMYGHSQPGCKADFKCLKCAGDHSTHACTKTKATPATCANCGARYNEEILEPHVVPYGPFIGDNILFMQDNARPHVAGIVQQYMEEVNLRTLQWPAISPDLNPIEHVWDHLQQGLLRQQNALRSLEDLENALMQEWENLSENYVTNLIASMPRRLEAVIQARGAIDAGGYHGCHEDPSGTPQREKNWKTPRPPSTPKPLCKGKSAKRRRKALLLRSKASRRRPPHGPTQAAPKASWIPPIFLRDTGKWHLVSQKANFTKARSVSDQIRIQPATVADFRSFTRLMEAERIPFHTFTLPEEKTTRVVLRGIPVQVSTDEVFADLKRQGFNPISTHRMHTGKTVCSLMVKTDSEEEPENDPPKTEKEKRKRNSNDDFMFPRKMNRPSTPDQTKDWTSPNIFDNLEYSDIAMDPEPQNSKQVEDLTKHAEIATSTKPKPTLKPAATKQKKSGESVADLLKNQTPIPPPQTSATATTFSNMQNMQNLSRSRSPINKTFDKPVSPISSRESSMSVSESEYKYTVRNLPQNIATQKSFYSFLITTINLRSILTLKVNYNRTALLITSAPITPAIINQFRTASGDANITVDPINKKPFWHPSAREKSEDSEAPLNAETPLQGEKRKKKKKSSSSSKQSFTQAAPSWSAIAARHPPGSPKGPILAAPQPVSLNLLTYACQFPNALNVTFNVPQPPAQPFTIHKFAHADWEKFQNTITTNLPEAAPTVIPQDINRQISDLTNRVISARDAAIPTAIIPKFRPSIPPDILGLIREKRRIFQQFLRTRDPFLKTQFNRLNAQIRRDINQHRENQWISTCQSLDYRGGKKFWNKFKTLTKQNSPQTSNLTSNNQILTNPHDKANLFAHTLHEIHQIPNDPNFDNNFFIRTTNNINNFRRRHPDPLNDDFLTNEITPNEVKLHISRLKNSKAPGPDNIKPQLLKHLPDTAILLLTQIYNNCLNSLNTSNPVLELHTDSSCFANLGSSTVAVFLDIERAFDKVWHDGLILKLLTAKRIQTQLQRIQQWTNTWRVKPNPTKSQSITMSYKCSRRALSQPIQLLLNNQQIPHLKTIKYLGVTFSHTCSLAPDINETLKKVRNRANLLYLIRGRLHGCSPQTLLYTYNSFIRPVIEYRAPIYASIPLNQLLQIASTERRILRKIFRLDPRYPCHLIHATTETTPISERLIKLQKSYVSRTLNGPNQIAIQTLHTSFKYPAANRLLNRIPIVPKQKYRHPPTALRIPFHNFTEKTTPVILRKIPVQVSIDEVFVDLKLQDFNPISTHRIHSEMKQLPLGLLDASLDQAKEVWKVKTDCSLVVEIKKTEKNQAQQHSANDVSGSSTYRGTARQNTDVSEIGGSDVNGEPKTVEIDESKFFHRKYHRGQWRPGHWVFGGIERGTGHCFLVEVPDRTANTLTNIIRSLSRKVLNNLNILNRNHHLHSR</sequence>
<protein>
    <recommendedName>
        <fullName evidence="3">Reverse transcriptase domain-containing protein</fullName>
    </recommendedName>
</protein>
<feature type="compositionally biased region" description="Polar residues" evidence="2">
    <location>
        <begin position="3697"/>
        <end position="3708"/>
    </location>
</feature>
<feature type="region of interest" description="Disordered" evidence="2">
    <location>
        <begin position="4256"/>
        <end position="4284"/>
    </location>
</feature>
<feature type="compositionally biased region" description="Basic and acidic residues" evidence="2">
    <location>
        <begin position="3651"/>
        <end position="3667"/>
    </location>
</feature>
<name>A0A139W8R7_TRICA</name>
<feature type="region of interest" description="Disordered" evidence="2">
    <location>
        <begin position="1879"/>
        <end position="1898"/>
    </location>
</feature>
<feature type="region of interest" description="Disordered" evidence="2">
    <location>
        <begin position="4201"/>
        <end position="4225"/>
    </location>
</feature>
<reference evidence="4 5" key="1">
    <citation type="journal article" date="2008" name="Nature">
        <title>The genome of the model beetle and pest Tribolium castaneum.</title>
        <authorList>
            <consortium name="Tribolium Genome Sequencing Consortium"/>
            <person name="Richards S."/>
            <person name="Gibbs R.A."/>
            <person name="Weinstock G.M."/>
            <person name="Brown S.J."/>
            <person name="Denell R."/>
            <person name="Beeman R.W."/>
            <person name="Gibbs R."/>
            <person name="Beeman R.W."/>
            <person name="Brown S.J."/>
            <person name="Bucher G."/>
            <person name="Friedrich M."/>
            <person name="Grimmelikhuijzen C.J."/>
            <person name="Klingler M."/>
            <person name="Lorenzen M."/>
            <person name="Richards S."/>
            <person name="Roth S."/>
            <person name="Schroder R."/>
            <person name="Tautz D."/>
            <person name="Zdobnov E.M."/>
            <person name="Muzny D."/>
            <person name="Gibbs R.A."/>
            <person name="Weinstock G.M."/>
            <person name="Attaway T."/>
            <person name="Bell S."/>
            <person name="Buhay C.J."/>
            <person name="Chandrabose M.N."/>
            <person name="Chavez D."/>
            <person name="Clerk-Blankenburg K.P."/>
            <person name="Cree A."/>
            <person name="Dao M."/>
            <person name="Davis C."/>
            <person name="Chacko J."/>
            <person name="Dinh H."/>
            <person name="Dugan-Rocha S."/>
            <person name="Fowler G."/>
            <person name="Garner T.T."/>
            <person name="Garnes J."/>
            <person name="Gnirke A."/>
            <person name="Hawes A."/>
            <person name="Hernandez J."/>
            <person name="Hines S."/>
            <person name="Holder M."/>
            <person name="Hume J."/>
            <person name="Jhangiani S.N."/>
            <person name="Joshi V."/>
            <person name="Khan Z.M."/>
            <person name="Jackson L."/>
            <person name="Kovar C."/>
            <person name="Kowis A."/>
            <person name="Lee S."/>
            <person name="Lewis L.R."/>
            <person name="Margolis J."/>
            <person name="Morgan M."/>
            <person name="Nazareth L.V."/>
            <person name="Nguyen N."/>
            <person name="Okwuonu G."/>
            <person name="Parker D."/>
            <person name="Richards S."/>
            <person name="Ruiz S.J."/>
            <person name="Santibanez J."/>
            <person name="Savard J."/>
            <person name="Scherer S.E."/>
            <person name="Schneider B."/>
            <person name="Sodergren E."/>
            <person name="Tautz D."/>
            <person name="Vattahil S."/>
            <person name="Villasana D."/>
            <person name="White C.S."/>
            <person name="Wright R."/>
            <person name="Park Y."/>
            <person name="Beeman R.W."/>
            <person name="Lord J."/>
            <person name="Oppert B."/>
            <person name="Lorenzen M."/>
            <person name="Brown S."/>
            <person name="Wang L."/>
            <person name="Savard J."/>
            <person name="Tautz D."/>
            <person name="Richards S."/>
            <person name="Weinstock G."/>
            <person name="Gibbs R.A."/>
            <person name="Liu Y."/>
            <person name="Worley K."/>
            <person name="Weinstock G."/>
            <person name="Elsik C.G."/>
            <person name="Reese J.T."/>
            <person name="Elhaik E."/>
            <person name="Landan G."/>
            <person name="Graur D."/>
            <person name="Arensburger P."/>
            <person name="Atkinson P."/>
            <person name="Beeman R.W."/>
            <person name="Beidler J."/>
            <person name="Brown S.J."/>
            <person name="Demuth J.P."/>
            <person name="Drury D.W."/>
            <person name="Du Y.Z."/>
            <person name="Fujiwara H."/>
            <person name="Lorenzen M."/>
            <person name="Maselli V."/>
            <person name="Osanai M."/>
            <person name="Park Y."/>
            <person name="Robertson H.M."/>
            <person name="Tu Z."/>
            <person name="Wang J.J."/>
            <person name="Wang S."/>
            <person name="Richards S."/>
            <person name="Song H."/>
            <person name="Zhang L."/>
            <person name="Sodergren E."/>
            <person name="Werner D."/>
            <person name="Stanke M."/>
            <person name="Morgenstern B."/>
            <person name="Solovyev V."/>
            <person name="Kosarev P."/>
            <person name="Brown G."/>
            <person name="Chen H.C."/>
            <person name="Ermolaeva O."/>
            <person name="Hlavina W."/>
            <person name="Kapustin Y."/>
            <person name="Kiryutin B."/>
            <person name="Kitts P."/>
            <person name="Maglott D."/>
            <person name="Pruitt K."/>
            <person name="Sapojnikov V."/>
            <person name="Souvorov A."/>
            <person name="Mackey A.J."/>
            <person name="Waterhouse R.M."/>
            <person name="Wyder S."/>
            <person name="Zdobnov E.M."/>
            <person name="Zdobnov E.M."/>
            <person name="Wyder S."/>
            <person name="Kriventseva E.V."/>
            <person name="Kadowaki T."/>
            <person name="Bork P."/>
            <person name="Aranda M."/>
            <person name="Bao R."/>
            <person name="Beermann A."/>
            <person name="Berns N."/>
            <person name="Bolognesi R."/>
            <person name="Bonneton F."/>
            <person name="Bopp D."/>
            <person name="Brown S.J."/>
            <person name="Bucher G."/>
            <person name="Butts T."/>
            <person name="Chaumot A."/>
            <person name="Denell R.E."/>
            <person name="Ferrier D.E."/>
            <person name="Friedrich M."/>
            <person name="Gordon C.M."/>
            <person name="Jindra M."/>
            <person name="Klingler M."/>
            <person name="Lan Q."/>
            <person name="Lattorff H.M."/>
            <person name="Laudet V."/>
            <person name="von Levetsow C."/>
            <person name="Liu Z."/>
            <person name="Lutz R."/>
            <person name="Lynch J.A."/>
            <person name="da Fonseca R.N."/>
            <person name="Posnien N."/>
            <person name="Reuter R."/>
            <person name="Roth S."/>
            <person name="Savard J."/>
            <person name="Schinko J.B."/>
            <person name="Schmitt C."/>
            <person name="Schoppmeier M."/>
            <person name="Schroder R."/>
            <person name="Shippy T.D."/>
            <person name="Simonnet F."/>
            <person name="Marques-Souza H."/>
            <person name="Tautz D."/>
            <person name="Tomoyasu Y."/>
            <person name="Trauner J."/>
            <person name="Van der Zee M."/>
            <person name="Vervoort M."/>
            <person name="Wittkopp N."/>
            <person name="Wimmer E.A."/>
            <person name="Yang X."/>
            <person name="Jones A.K."/>
            <person name="Sattelle D.B."/>
            <person name="Ebert P.R."/>
            <person name="Nelson D."/>
            <person name="Scott J.G."/>
            <person name="Beeman R.W."/>
            <person name="Muthukrishnan S."/>
            <person name="Kramer K.J."/>
            <person name="Arakane Y."/>
            <person name="Beeman R.W."/>
            <person name="Zhu Q."/>
            <person name="Hogenkamp D."/>
            <person name="Dixit R."/>
            <person name="Oppert B."/>
            <person name="Jiang H."/>
            <person name="Zou Z."/>
            <person name="Marshall J."/>
            <person name="Elpidina E."/>
            <person name="Vinokurov K."/>
            <person name="Oppert C."/>
            <person name="Zou Z."/>
            <person name="Evans J."/>
            <person name="Lu Z."/>
            <person name="Zhao P."/>
            <person name="Sumathipala N."/>
            <person name="Altincicek B."/>
            <person name="Vilcinskas A."/>
            <person name="Williams M."/>
            <person name="Hultmark D."/>
            <person name="Hetru C."/>
            <person name="Jiang H."/>
            <person name="Grimmelikhuijzen C.J."/>
            <person name="Hauser F."/>
            <person name="Cazzamali G."/>
            <person name="Williamson M."/>
            <person name="Park Y."/>
            <person name="Li B."/>
            <person name="Tanaka Y."/>
            <person name="Predel R."/>
            <person name="Neupert S."/>
            <person name="Schachtner J."/>
            <person name="Verleyen P."/>
            <person name="Raible F."/>
            <person name="Bork P."/>
            <person name="Friedrich M."/>
            <person name="Walden K.K."/>
            <person name="Robertson H.M."/>
            <person name="Angeli S."/>
            <person name="Foret S."/>
            <person name="Bucher G."/>
            <person name="Schuetz S."/>
            <person name="Maleszka R."/>
            <person name="Wimmer E.A."/>
            <person name="Beeman R.W."/>
            <person name="Lorenzen M."/>
            <person name="Tomoyasu Y."/>
            <person name="Miller S.C."/>
            <person name="Grossmann D."/>
            <person name="Bucher G."/>
        </authorList>
    </citation>
    <scope>NUCLEOTIDE SEQUENCE [LARGE SCALE GENOMIC DNA]</scope>
    <source>
        <strain evidence="4 5">Georgia GA2</strain>
    </source>
</reference>
<feature type="compositionally biased region" description="Basic and acidic residues" evidence="2">
    <location>
        <begin position="3947"/>
        <end position="3962"/>
    </location>
</feature>
<dbReference type="Proteomes" id="UP000007266">
    <property type="component" value="Unassembled WGS sequence"/>
</dbReference>
<feature type="region of interest" description="Disordered" evidence="2">
    <location>
        <begin position="2295"/>
        <end position="2345"/>
    </location>
</feature>
<feature type="compositionally biased region" description="Polar residues" evidence="2">
    <location>
        <begin position="5086"/>
        <end position="5112"/>
    </location>
</feature>
<feature type="compositionally biased region" description="Polar residues" evidence="2">
    <location>
        <begin position="4256"/>
        <end position="4265"/>
    </location>
</feature>